<evidence type="ECO:0000256" key="1">
    <source>
        <dbReference type="ARBA" id="ARBA00022723"/>
    </source>
</evidence>
<dbReference type="InterPro" id="IPR036412">
    <property type="entry name" value="HAD-like_sf"/>
</dbReference>
<dbReference type="InterPro" id="IPR050582">
    <property type="entry name" value="HAD-like_SerB"/>
</dbReference>
<proteinExistence type="predicted"/>
<dbReference type="PANTHER" id="PTHR43344">
    <property type="entry name" value="PHOSPHOSERINE PHOSPHATASE"/>
    <property type="match status" value="1"/>
</dbReference>
<sequence>MHASLTQIISSSPGIACFDFDNTLIRNDFGEKIMDSIISEGMLFLPDDLSFFFRDKEYWKNHRTKPISEKEHLVWEEYTYQLKEFGIENGYRWTSFIFQGYTKESFYDLSRRTWEKVARLEEGSAVLPQKEMLDLIAFLNSNHWKVYIITASPEDGIRAVAHHFPVKEENVIGMVQKKNPNGTYAHEIIEPYTYGEGKVKAIASRIGEVPDLVFGDSFNDYPMLCYAKKLGVAIDKGNPEFVKACSEKGISIQPYFALETHTS</sequence>
<keyword evidence="2" id="KW-0378">Hydrolase</keyword>
<protein>
    <submittedName>
        <fullName evidence="4">Haloacid dehalogenase</fullName>
    </submittedName>
</protein>
<accession>A0ABN6KBA3</accession>
<evidence type="ECO:0000256" key="3">
    <source>
        <dbReference type="ARBA" id="ARBA00022842"/>
    </source>
</evidence>
<dbReference type="Proteomes" id="UP000245263">
    <property type="component" value="Chromosome 1"/>
</dbReference>
<reference evidence="4 5" key="1">
    <citation type="submission" date="2021-08" db="EMBL/GenBank/DDBJ databases">
        <title>Complete genome sequence of Leptospira kobayashii strain E30.</title>
        <authorList>
            <person name="Nakao R."/>
            <person name="Nakamura S."/>
            <person name="Masuzawa T."/>
            <person name="Koizumi N."/>
        </authorList>
    </citation>
    <scope>NUCLEOTIDE SEQUENCE [LARGE SCALE GENOMIC DNA]</scope>
    <source>
        <strain evidence="4 5">E30</strain>
    </source>
</reference>
<dbReference type="Gene3D" id="3.40.50.1000">
    <property type="entry name" value="HAD superfamily/HAD-like"/>
    <property type="match status" value="1"/>
</dbReference>
<evidence type="ECO:0000313" key="4">
    <source>
        <dbReference type="EMBL" id="BDA78143.1"/>
    </source>
</evidence>
<name>A0ABN6KBA3_9LEPT</name>
<dbReference type="Pfam" id="PF12710">
    <property type="entry name" value="HAD"/>
    <property type="match status" value="1"/>
</dbReference>
<dbReference type="SUPFAM" id="SSF56784">
    <property type="entry name" value="HAD-like"/>
    <property type="match status" value="1"/>
</dbReference>
<keyword evidence="1" id="KW-0479">Metal-binding</keyword>
<evidence type="ECO:0000313" key="5">
    <source>
        <dbReference type="Proteomes" id="UP000245263"/>
    </source>
</evidence>
<keyword evidence="3" id="KW-0460">Magnesium</keyword>
<organism evidence="4 5">
    <name type="scientific">Leptospira kobayashii</name>
    <dbReference type="NCBI Taxonomy" id="1917830"/>
    <lineage>
        <taxon>Bacteria</taxon>
        <taxon>Pseudomonadati</taxon>
        <taxon>Spirochaetota</taxon>
        <taxon>Spirochaetia</taxon>
        <taxon>Leptospirales</taxon>
        <taxon>Leptospiraceae</taxon>
        <taxon>Leptospira</taxon>
    </lineage>
</organism>
<dbReference type="InterPro" id="IPR023214">
    <property type="entry name" value="HAD_sf"/>
</dbReference>
<gene>
    <name evidence="4" type="ORF">LPTSP3_g10730</name>
</gene>
<keyword evidence="5" id="KW-1185">Reference proteome</keyword>
<dbReference type="EMBL" id="AP025028">
    <property type="protein sequence ID" value="BDA78143.1"/>
    <property type="molecule type" value="Genomic_DNA"/>
</dbReference>
<dbReference type="PANTHER" id="PTHR43344:SF13">
    <property type="entry name" value="PHOSPHATASE RV3661-RELATED"/>
    <property type="match status" value="1"/>
</dbReference>
<evidence type="ECO:0000256" key="2">
    <source>
        <dbReference type="ARBA" id="ARBA00022801"/>
    </source>
</evidence>